<organism evidence="7 8">
    <name type="scientific">Oedothorax gibbosus</name>
    <dbReference type="NCBI Taxonomy" id="931172"/>
    <lineage>
        <taxon>Eukaryota</taxon>
        <taxon>Metazoa</taxon>
        <taxon>Ecdysozoa</taxon>
        <taxon>Arthropoda</taxon>
        <taxon>Chelicerata</taxon>
        <taxon>Arachnida</taxon>
        <taxon>Araneae</taxon>
        <taxon>Araneomorphae</taxon>
        <taxon>Entelegynae</taxon>
        <taxon>Araneoidea</taxon>
        <taxon>Linyphiidae</taxon>
        <taxon>Erigoninae</taxon>
        <taxon>Oedothorax</taxon>
    </lineage>
</organism>
<dbReference type="InterPro" id="IPR027417">
    <property type="entry name" value="P-loop_NTPase"/>
</dbReference>
<dbReference type="GO" id="GO:0004386">
    <property type="term" value="F:helicase activity"/>
    <property type="evidence" value="ECO:0007669"/>
    <property type="project" value="UniProtKB-KW"/>
</dbReference>
<dbReference type="EMBL" id="JAFNEN010000016">
    <property type="protein sequence ID" value="KAG8200360.1"/>
    <property type="molecule type" value="Genomic_DNA"/>
</dbReference>
<keyword evidence="4" id="KW-0067">ATP-binding</keyword>
<feature type="domain" description="FHA" evidence="6">
    <location>
        <begin position="25"/>
        <end position="77"/>
    </location>
</feature>
<feature type="region of interest" description="Disordered" evidence="5">
    <location>
        <begin position="320"/>
        <end position="342"/>
    </location>
</feature>
<feature type="compositionally biased region" description="Polar residues" evidence="5">
    <location>
        <begin position="744"/>
        <end position="757"/>
    </location>
</feature>
<evidence type="ECO:0000256" key="5">
    <source>
        <dbReference type="SAM" id="MobiDB-lite"/>
    </source>
</evidence>
<dbReference type="GO" id="GO:0005524">
    <property type="term" value="F:ATP binding"/>
    <property type="evidence" value="ECO:0007669"/>
    <property type="project" value="UniProtKB-KW"/>
</dbReference>
<keyword evidence="8" id="KW-1185">Reference proteome</keyword>
<dbReference type="SUPFAM" id="SSF52540">
    <property type="entry name" value="P-loop containing nucleoside triphosphate hydrolases"/>
    <property type="match status" value="1"/>
</dbReference>
<dbReference type="InterPro" id="IPR047187">
    <property type="entry name" value="SF1_C_Upf1"/>
</dbReference>
<dbReference type="Pfam" id="PF00498">
    <property type="entry name" value="FHA"/>
    <property type="match status" value="1"/>
</dbReference>
<dbReference type="PANTHER" id="PTHR10887:SF495">
    <property type="entry name" value="HELICASE SENATAXIN ISOFORM X1-RELATED"/>
    <property type="match status" value="1"/>
</dbReference>
<dbReference type="InterPro" id="IPR008984">
    <property type="entry name" value="SMAD_FHA_dom_sf"/>
</dbReference>
<dbReference type="FunFam" id="3.40.50.300:FF:000326">
    <property type="entry name" value="P-loop containing nucleoside triphosphate hydrolase"/>
    <property type="match status" value="1"/>
</dbReference>
<dbReference type="Gene3D" id="2.60.200.20">
    <property type="match status" value="1"/>
</dbReference>
<feature type="compositionally biased region" description="Polar residues" evidence="5">
    <location>
        <begin position="695"/>
        <end position="708"/>
    </location>
</feature>
<dbReference type="Pfam" id="PF13086">
    <property type="entry name" value="AAA_11"/>
    <property type="match status" value="1"/>
</dbReference>
<feature type="compositionally biased region" description="Basic residues" evidence="5">
    <location>
        <begin position="900"/>
        <end position="914"/>
    </location>
</feature>
<keyword evidence="1" id="KW-0547">Nucleotide-binding</keyword>
<dbReference type="CDD" id="cd18808">
    <property type="entry name" value="SF1_C_Upf1"/>
    <property type="match status" value="1"/>
</dbReference>
<evidence type="ECO:0000256" key="1">
    <source>
        <dbReference type="ARBA" id="ARBA00022741"/>
    </source>
</evidence>
<gene>
    <name evidence="7" type="ORF">JTE90_028542</name>
</gene>
<dbReference type="PROSITE" id="PS50006">
    <property type="entry name" value="FHA_DOMAIN"/>
    <property type="match status" value="1"/>
</dbReference>
<keyword evidence="3" id="KW-0347">Helicase</keyword>
<feature type="compositionally biased region" description="Polar residues" evidence="5">
    <location>
        <begin position="946"/>
        <end position="962"/>
    </location>
</feature>
<dbReference type="InterPro" id="IPR041677">
    <property type="entry name" value="DNA2/NAM7_AAA_11"/>
</dbReference>
<dbReference type="SMART" id="SM00240">
    <property type="entry name" value="FHA"/>
    <property type="match status" value="1"/>
</dbReference>
<dbReference type="InterPro" id="IPR045055">
    <property type="entry name" value="DNA2/NAM7-like"/>
</dbReference>
<dbReference type="GO" id="GO:0006369">
    <property type="term" value="P:termination of RNA polymerase II transcription"/>
    <property type="evidence" value="ECO:0007669"/>
    <property type="project" value="TreeGrafter"/>
</dbReference>
<dbReference type="Proteomes" id="UP000827092">
    <property type="component" value="Unassembled WGS sequence"/>
</dbReference>
<comment type="caution">
    <text evidence="7">The sequence shown here is derived from an EMBL/GenBank/DDBJ whole genome shotgun (WGS) entry which is preliminary data.</text>
</comment>
<dbReference type="InterPro" id="IPR000253">
    <property type="entry name" value="FHA_dom"/>
</dbReference>
<reference evidence="7 8" key="1">
    <citation type="journal article" date="2022" name="Nat. Ecol. Evol.">
        <title>A masculinizing supergene underlies an exaggerated male reproductive morph in a spider.</title>
        <authorList>
            <person name="Hendrickx F."/>
            <person name="De Corte Z."/>
            <person name="Sonet G."/>
            <person name="Van Belleghem S.M."/>
            <person name="Kostlbacher S."/>
            <person name="Vangestel C."/>
        </authorList>
    </citation>
    <scope>NUCLEOTIDE SEQUENCE [LARGE SCALE GENOMIC DNA]</scope>
    <source>
        <strain evidence="7">W744_W776</strain>
    </source>
</reference>
<sequence length="1881" mass="212776">MGYFLRQIDPGNQTPLHIILKSDETILGRSTFDELTKYKEVSRRHALVFKNIINGEDHWFVRDLKSLNGVFVNGVLIEHEQEIKIGDHIGLGVQGPSGFRCTLSLPPANQKKVLFIDITEDDPIFIKCEPIEDACVCGAQSDHPSTSSARQCTCISNCDSQNIKSCTGNDVSSGSKGNESSSINSTFQKCSDNNYADSFNNGRASVEKHGTSDSIWFSKDRFANKNTVLANSSSKIDNVEILPDSHSLKPPHIEVETDSNVEEKHSSFMKKNDPLTKDSSLSPFHGTKGGNFKARIEKNISSSFHPANEPLVKPSEQIPTISKRSEHVSTESDSVNNLERTRTETVPKLSKRGHYNMIVKNENQYESGSSNKQLQEEKNKMLANVKYAIGQETISAKNSVRKCHVPLVRCDSKHFKWPPGNIVKKIVIPQPVEENVSFKHLFSSCRSLSTETVLLEYNPKKSVPESTNVIFQHRLFINANTNNNIVNASVKHQAQDKDLSNNALTAGDGPSNLISSSISKSLSNLIINNQAPKPTSEIKSKPALVNVVSPYFITSSRSETVAANLTDSQELSNSNYGYSQVEDVIVISDDESYMDFNCSQLVIKEEPMEIESDIDSEEEIFGDLNKYEGSGDELALDDCDSFRKSQENIENIRKFIDSTSDTSIQVKQMAPSVDDTTEQNMDVFDYFPASQLNTYEDSESTSNTNEHINNNDDSDSDCDGNCLNIVKVPSIVFNTKDRIEDCDSSNGRLNQLSNTTNSKKRVSQIKSVGRTLLTLPKNMDRRPKYKRGREEWFEEKQLEDQAAIENRSMINPKTKKVNNKKPLKPRTPKKKSEKTPLERLYKKSNLDAYKIPKKPKTDASPKKDKRLPSTSSTLRKAEEAQSKISSFNRGDEHQRIQAAQKRKAPAIARTHGKVSRSESFLSDLQTNNARTAVPREKKTARKEVFKSSSTEKSNVNKQPLTSVNLMPPNRPLMHNQHLVPNKQGYRPHSFTHFSSNPPLSSKNVQAVNEPPQVQELTDNRNSTTAFDQPFHSEHLKNTLNLMQAAKFPKQVCPVPPSRVSSRDPRLARSMSSNSAPNTIVNPMLKYNNATFTSVAPSQPVVPNYCTGNQHPFVSKNNIQSQSFVNSAVTTYNKPLTSMFHSPPETSVRDSLAKQAHLWGMIKRIVELNVKWIEEQKNESEPPPDVRSGAANLPVCFSSPEEYITLFYSMLMLEVWDIICQESKLVFENERRHVNKFYFVVKSIKTCHNMVEYTCEAAINHLSFPPWEGNLVILDIVDERDKRANPSFGYINRSNCDKEKALPFEFSKLSSSWLENAKVWEFHVFVKNRGDKLRPMFGKVMKGNGICSIKNKVRLVDNLRLLNDSPLGKSILRPENKTFAVNYPNVSPGTEFNNGQKKVIEGITRELKYHGPKIMLLQGPPGTGKTHTIIGLLEKLLFDTSNRQKILITAPSNAAVDEIGKRLIDLNSRLKQPVKFVRVGMPSQINKNMMKHTLDEKAIQMFKDDETKYKSREIKTLKIELDRIKYKEDHKTDGRIKFLEEQIKKMDQQLSDLKSDYRSRKKYKLIVLQNSDIVLSTLGSCCQNDVISVFQPNSRNSFTCCILDEASQCTEIEVLQVLNFGISKLVLIGDHQQLPATVSSKFATKYGYERSMFERFHIYFSEHARYNPTFMLTEQFRMHSEICRFPSKQFYRNLLVTSPKTDIQYQAFPIEPYMVYNIIDSQESNSDSSKTNQKEALAIAHICDEVLRLNFKSKPSIGIITPYAAQRSLYENAFKSNPNYRQIEVNTVDGFQGREKDVIIVSCVRANSSNGRIGFLSCKKRLNVAITRAKYCLIICGHSNTLSRDPNWRALIEDAVQRNLCQTVVSANDIRLVHKNSYTKRR</sequence>
<feature type="region of interest" description="Disordered" evidence="5">
    <location>
        <begin position="804"/>
        <end position="920"/>
    </location>
</feature>
<dbReference type="GO" id="GO:0001147">
    <property type="term" value="F:transcription termination site sequence-specific DNA binding"/>
    <property type="evidence" value="ECO:0007669"/>
    <property type="project" value="TreeGrafter"/>
</dbReference>
<evidence type="ECO:0000313" key="8">
    <source>
        <dbReference type="Proteomes" id="UP000827092"/>
    </source>
</evidence>
<dbReference type="CDD" id="cd18042">
    <property type="entry name" value="DEXXQc_SETX"/>
    <property type="match status" value="1"/>
</dbReference>
<feature type="region of interest" description="Disordered" evidence="5">
    <location>
        <begin position="932"/>
        <end position="962"/>
    </location>
</feature>
<dbReference type="Pfam" id="PF13087">
    <property type="entry name" value="AAA_12"/>
    <property type="match status" value="1"/>
</dbReference>
<dbReference type="GO" id="GO:0016787">
    <property type="term" value="F:hydrolase activity"/>
    <property type="evidence" value="ECO:0007669"/>
    <property type="project" value="UniProtKB-KW"/>
</dbReference>
<feature type="compositionally biased region" description="Basic and acidic residues" evidence="5">
    <location>
        <begin position="833"/>
        <end position="845"/>
    </location>
</feature>
<keyword evidence="2" id="KW-0378">Hydrolase</keyword>
<evidence type="ECO:0000256" key="3">
    <source>
        <dbReference type="ARBA" id="ARBA00022806"/>
    </source>
</evidence>
<accession>A0AAV6VWA5</accession>
<feature type="compositionally biased region" description="Basic residues" evidence="5">
    <location>
        <begin position="813"/>
        <end position="832"/>
    </location>
</feature>
<evidence type="ECO:0000256" key="2">
    <source>
        <dbReference type="ARBA" id="ARBA00022801"/>
    </source>
</evidence>
<dbReference type="Gene3D" id="3.40.50.300">
    <property type="entry name" value="P-loop containing nucleotide triphosphate hydrolases"/>
    <property type="match status" value="2"/>
</dbReference>
<name>A0AAV6VWA5_9ARAC</name>
<dbReference type="InterPro" id="IPR041679">
    <property type="entry name" value="DNA2/NAM7-like_C"/>
</dbReference>
<feature type="compositionally biased region" description="Basic and acidic residues" evidence="5">
    <location>
        <begin position="933"/>
        <end position="945"/>
    </location>
</feature>
<proteinExistence type="predicted"/>
<feature type="region of interest" description="Disordered" evidence="5">
    <location>
        <begin position="695"/>
        <end position="716"/>
    </location>
</feature>
<evidence type="ECO:0000256" key="4">
    <source>
        <dbReference type="ARBA" id="ARBA00022840"/>
    </source>
</evidence>
<dbReference type="GO" id="GO:0016604">
    <property type="term" value="C:nuclear body"/>
    <property type="evidence" value="ECO:0007669"/>
    <property type="project" value="TreeGrafter"/>
</dbReference>
<dbReference type="PANTHER" id="PTHR10887">
    <property type="entry name" value="DNA2/NAM7 HELICASE FAMILY"/>
    <property type="match status" value="1"/>
</dbReference>
<dbReference type="SUPFAM" id="SSF49879">
    <property type="entry name" value="SMAD/FHA domain"/>
    <property type="match status" value="1"/>
</dbReference>
<dbReference type="GO" id="GO:0005694">
    <property type="term" value="C:chromosome"/>
    <property type="evidence" value="ECO:0007669"/>
    <property type="project" value="UniProtKB-ARBA"/>
</dbReference>
<feature type="region of interest" description="Disordered" evidence="5">
    <location>
        <begin position="743"/>
        <end position="764"/>
    </location>
</feature>
<protein>
    <recommendedName>
        <fullName evidence="6">FHA domain-containing protein</fullName>
    </recommendedName>
</protein>
<feature type="region of interest" description="Disordered" evidence="5">
    <location>
        <begin position="1051"/>
        <end position="1074"/>
    </location>
</feature>
<evidence type="ECO:0000259" key="6">
    <source>
        <dbReference type="PROSITE" id="PS50006"/>
    </source>
</evidence>
<evidence type="ECO:0000313" key="7">
    <source>
        <dbReference type="EMBL" id="KAG8200360.1"/>
    </source>
</evidence>